<dbReference type="Proteomes" id="UP001149074">
    <property type="component" value="Unassembled WGS sequence"/>
</dbReference>
<gene>
    <name evidence="1" type="ORF">N7532_005066</name>
</gene>
<dbReference type="RefSeq" id="XP_056473719.1">
    <property type="nucleotide sequence ID" value="XM_056617560.1"/>
</dbReference>
<accession>A0A9W9FDG3</accession>
<protein>
    <submittedName>
        <fullName evidence="1">Uncharacterized protein</fullName>
    </submittedName>
</protein>
<dbReference type="EMBL" id="JAPQKI010000005">
    <property type="protein sequence ID" value="KAJ5098065.1"/>
    <property type="molecule type" value="Genomic_DNA"/>
</dbReference>
<dbReference type="InterPro" id="IPR046670">
    <property type="entry name" value="DUF6540"/>
</dbReference>
<comment type="caution">
    <text evidence="1">The sequence shown here is derived from an EMBL/GenBank/DDBJ whole genome shotgun (WGS) entry which is preliminary data.</text>
</comment>
<sequence>MAYNVYTVESLGNGDRNHIAFYIETKPHGRSTINPRAHISCHGHHPGSKKQVATIAPENLERFEKVCCLMVPPPKPQVTLSSKSLVPGAPLYRCAEWLRDVEKLAVEKGIFTRVAGSI</sequence>
<organism evidence="1 2">
    <name type="scientific">Penicillium argentinense</name>
    <dbReference type="NCBI Taxonomy" id="1131581"/>
    <lineage>
        <taxon>Eukaryota</taxon>
        <taxon>Fungi</taxon>
        <taxon>Dikarya</taxon>
        <taxon>Ascomycota</taxon>
        <taxon>Pezizomycotina</taxon>
        <taxon>Eurotiomycetes</taxon>
        <taxon>Eurotiomycetidae</taxon>
        <taxon>Eurotiales</taxon>
        <taxon>Aspergillaceae</taxon>
        <taxon>Penicillium</taxon>
    </lineage>
</organism>
<proteinExistence type="predicted"/>
<reference evidence="1" key="2">
    <citation type="journal article" date="2023" name="IMA Fungus">
        <title>Comparative genomic study of the Penicillium genus elucidates a diverse pangenome and 15 lateral gene transfer events.</title>
        <authorList>
            <person name="Petersen C."/>
            <person name="Sorensen T."/>
            <person name="Nielsen M.R."/>
            <person name="Sondergaard T.E."/>
            <person name="Sorensen J.L."/>
            <person name="Fitzpatrick D.A."/>
            <person name="Frisvad J.C."/>
            <person name="Nielsen K.L."/>
        </authorList>
    </citation>
    <scope>NUCLEOTIDE SEQUENCE</scope>
    <source>
        <strain evidence="1">IBT 30761</strain>
    </source>
</reference>
<evidence type="ECO:0000313" key="1">
    <source>
        <dbReference type="EMBL" id="KAJ5098065.1"/>
    </source>
</evidence>
<name>A0A9W9FDG3_9EURO</name>
<evidence type="ECO:0000313" key="2">
    <source>
        <dbReference type="Proteomes" id="UP001149074"/>
    </source>
</evidence>
<dbReference type="Pfam" id="PF20174">
    <property type="entry name" value="DUF6540"/>
    <property type="match status" value="1"/>
</dbReference>
<dbReference type="AlphaFoldDB" id="A0A9W9FDG3"/>
<keyword evidence="2" id="KW-1185">Reference proteome</keyword>
<dbReference type="OrthoDB" id="4135672at2759"/>
<dbReference type="GeneID" id="81356539"/>
<reference evidence="1" key="1">
    <citation type="submission" date="2022-11" db="EMBL/GenBank/DDBJ databases">
        <authorList>
            <person name="Petersen C."/>
        </authorList>
    </citation>
    <scope>NUCLEOTIDE SEQUENCE</scope>
    <source>
        <strain evidence="1">IBT 30761</strain>
    </source>
</reference>